<protein>
    <submittedName>
        <fullName evidence="1">Uncharacterized protein</fullName>
    </submittedName>
</protein>
<proteinExistence type="predicted"/>
<organism evidence="1 2">
    <name type="scientific">Dioszegia hungarica</name>
    <dbReference type="NCBI Taxonomy" id="4972"/>
    <lineage>
        <taxon>Eukaryota</taxon>
        <taxon>Fungi</taxon>
        <taxon>Dikarya</taxon>
        <taxon>Basidiomycota</taxon>
        <taxon>Agaricomycotina</taxon>
        <taxon>Tremellomycetes</taxon>
        <taxon>Tremellales</taxon>
        <taxon>Bulleribasidiaceae</taxon>
        <taxon>Dioszegia</taxon>
    </lineage>
</organism>
<dbReference type="AlphaFoldDB" id="A0AA38LWD7"/>
<gene>
    <name evidence="1" type="ORF">MKK02DRAFT_33670</name>
</gene>
<evidence type="ECO:0000313" key="1">
    <source>
        <dbReference type="EMBL" id="KAI9636481.1"/>
    </source>
</evidence>
<dbReference type="RefSeq" id="XP_052946258.1">
    <property type="nucleotide sequence ID" value="XM_053088764.1"/>
</dbReference>
<dbReference type="GeneID" id="77727969"/>
<name>A0AA38LWD7_9TREE</name>
<reference evidence="1" key="1">
    <citation type="journal article" date="2022" name="G3 (Bethesda)">
        <title>High quality genome of the basidiomycete yeast Dioszegia hungarica PDD-24b-2 isolated from cloud water.</title>
        <authorList>
            <person name="Jarrige D."/>
            <person name="Haridas S."/>
            <person name="Bleykasten-Grosshans C."/>
            <person name="Joly M."/>
            <person name="Nadalig T."/>
            <person name="Sancelme M."/>
            <person name="Vuilleumier S."/>
            <person name="Grigoriev I.V."/>
            <person name="Amato P."/>
            <person name="Bringel F."/>
        </authorList>
    </citation>
    <scope>NUCLEOTIDE SEQUENCE</scope>
    <source>
        <strain evidence="1">PDD-24b-2</strain>
    </source>
</reference>
<accession>A0AA38LWD7</accession>
<comment type="caution">
    <text evidence="1">The sequence shown here is derived from an EMBL/GenBank/DDBJ whole genome shotgun (WGS) entry which is preliminary data.</text>
</comment>
<evidence type="ECO:0000313" key="2">
    <source>
        <dbReference type="Proteomes" id="UP001164286"/>
    </source>
</evidence>
<dbReference type="EMBL" id="JAKWFO010000005">
    <property type="protein sequence ID" value="KAI9636481.1"/>
    <property type="molecule type" value="Genomic_DNA"/>
</dbReference>
<keyword evidence="2" id="KW-1185">Reference proteome</keyword>
<dbReference type="Proteomes" id="UP001164286">
    <property type="component" value="Unassembled WGS sequence"/>
</dbReference>
<sequence>MPEFVTNAADVTEESNSLSTMPTELRIYCLTDPALTGFGTTLRLVSSDFRALIDDQARRQLHQRKQARLSPSVASLDHLKSLGELPKKLKMLVALSRCEHGLSCACGGEDVEIATSGDESDPYMLGSGHHHTAYSHGIDAEDDIELQPTIHNCAAFATGLSDYLGPTEIEDFIVHYHVPRGLGYVSPEKIFTSCHLPDTIQASRTIQTWGWQGSASPAYFLVREMRPLTEDGQTDVTGLPRVIALGMLLDDDEADRGVRNQLNAFNLALTEGYPGGQLGMNGPPIHFVVPDVHADIPAVHTPRGCQVMTPETFKNTETGRFLGRLQ</sequence>